<evidence type="ECO:0000259" key="4">
    <source>
        <dbReference type="PROSITE" id="PS50949"/>
    </source>
</evidence>
<dbReference type="SMART" id="SM00895">
    <property type="entry name" value="FCD"/>
    <property type="match status" value="1"/>
</dbReference>
<evidence type="ECO:0000256" key="3">
    <source>
        <dbReference type="ARBA" id="ARBA00023163"/>
    </source>
</evidence>
<dbReference type="Pfam" id="PF00392">
    <property type="entry name" value="GntR"/>
    <property type="match status" value="1"/>
</dbReference>
<name>A0A937RFX8_9ACTN</name>
<gene>
    <name evidence="5" type="ORF">I7412_13500</name>
</gene>
<dbReference type="SMART" id="SM00345">
    <property type="entry name" value="HTH_GNTR"/>
    <property type="match status" value="1"/>
</dbReference>
<dbReference type="Gene3D" id="1.20.120.530">
    <property type="entry name" value="GntR ligand-binding domain-like"/>
    <property type="match status" value="1"/>
</dbReference>
<feature type="domain" description="HTH gntR-type" evidence="4">
    <location>
        <begin position="7"/>
        <end position="74"/>
    </location>
</feature>
<organism evidence="5 6">
    <name type="scientific">Frankia nepalensis</name>
    <dbReference type="NCBI Taxonomy" id="1836974"/>
    <lineage>
        <taxon>Bacteria</taxon>
        <taxon>Bacillati</taxon>
        <taxon>Actinomycetota</taxon>
        <taxon>Actinomycetes</taxon>
        <taxon>Frankiales</taxon>
        <taxon>Frankiaceae</taxon>
        <taxon>Frankia</taxon>
    </lineage>
</organism>
<dbReference type="SUPFAM" id="SSF48008">
    <property type="entry name" value="GntR ligand-binding domain-like"/>
    <property type="match status" value="1"/>
</dbReference>
<dbReference type="RefSeq" id="WP_203004935.1">
    <property type="nucleotide sequence ID" value="NZ_JADWYU010000088.1"/>
</dbReference>
<reference evidence="5" key="1">
    <citation type="submission" date="2020-12" db="EMBL/GenBank/DDBJ databases">
        <title>Genomic characterization of non-nitrogen-fixing Frankia strains.</title>
        <authorList>
            <person name="Carlos-Shanley C."/>
            <person name="Guerra T."/>
            <person name="Hahn D."/>
        </authorList>
    </citation>
    <scope>NUCLEOTIDE SEQUENCE</scope>
    <source>
        <strain evidence="5">CN6</strain>
    </source>
</reference>
<evidence type="ECO:0000256" key="1">
    <source>
        <dbReference type="ARBA" id="ARBA00023015"/>
    </source>
</evidence>
<protein>
    <submittedName>
        <fullName evidence="5">GntR family transcriptional regulator</fullName>
    </submittedName>
</protein>
<dbReference type="CDD" id="cd07377">
    <property type="entry name" value="WHTH_GntR"/>
    <property type="match status" value="1"/>
</dbReference>
<keyword evidence="3" id="KW-0804">Transcription</keyword>
<evidence type="ECO:0000256" key="2">
    <source>
        <dbReference type="ARBA" id="ARBA00023125"/>
    </source>
</evidence>
<evidence type="ECO:0000313" key="6">
    <source>
        <dbReference type="Proteomes" id="UP000604475"/>
    </source>
</evidence>
<dbReference type="InterPro" id="IPR036390">
    <property type="entry name" value="WH_DNA-bd_sf"/>
</dbReference>
<keyword evidence="1" id="KW-0805">Transcription regulation</keyword>
<proteinExistence type="predicted"/>
<dbReference type="GO" id="GO:0003677">
    <property type="term" value="F:DNA binding"/>
    <property type="evidence" value="ECO:0007669"/>
    <property type="project" value="UniProtKB-KW"/>
</dbReference>
<dbReference type="SUPFAM" id="SSF46785">
    <property type="entry name" value="Winged helix' DNA-binding domain"/>
    <property type="match status" value="1"/>
</dbReference>
<dbReference type="PANTHER" id="PTHR43537:SF24">
    <property type="entry name" value="GLUCONATE OPERON TRANSCRIPTIONAL REPRESSOR"/>
    <property type="match status" value="1"/>
</dbReference>
<dbReference type="Gene3D" id="1.10.10.10">
    <property type="entry name" value="Winged helix-like DNA-binding domain superfamily/Winged helix DNA-binding domain"/>
    <property type="match status" value="1"/>
</dbReference>
<dbReference type="PROSITE" id="PS50949">
    <property type="entry name" value="HTH_GNTR"/>
    <property type="match status" value="1"/>
</dbReference>
<dbReference type="InterPro" id="IPR011711">
    <property type="entry name" value="GntR_C"/>
</dbReference>
<dbReference type="AlphaFoldDB" id="A0A937RFX8"/>
<dbReference type="Proteomes" id="UP000604475">
    <property type="component" value="Unassembled WGS sequence"/>
</dbReference>
<keyword evidence="6" id="KW-1185">Reference proteome</keyword>
<accession>A0A937RFX8</accession>
<comment type="caution">
    <text evidence="5">The sequence shown here is derived from an EMBL/GenBank/DDBJ whole genome shotgun (WGS) entry which is preliminary data.</text>
</comment>
<dbReference type="EMBL" id="JAEACQ010000173">
    <property type="protein sequence ID" value="MBL7628144.1"/>
    <property type="molecule type" value="Genomic_DNA"/>
</dbReference>
<dbReference type="PANTHER" id="PTHR43537">
    <property type="entry name" value="TRANSCRIPTIONAL REGULATOR, GNTR FAMILY"/>
    <property type="match status" value="1"/>
</dbReference>
<sequence length="220" mass="24197">MSADGPQLLRDTIAAALRSEIVAGALRPGERIREERIASEHGVSRVPVREALQRLAQEGFLVLTPRRGATVATPSPRRALELMAIRSNLEVLAAQLAARRRGGSAATELAHLVELGTAATAERRYSELPALIDRFHDLVAVGSGNGELVELLRTIRSKVRWMFEVDVEERSTMSWAHHAEIVDAILRGDERAAAMHMVHDVDRDEALYRHLAPMHEVGSG</sequence>
<keyword evidence="2" id="KW-0238">DNA-binding</keyword>
<dbReference type="Pfam" id="PF07729">
    <property type="entry name" value="FCD"/>
    <property type="match status" value="1"/>
</dbReference>
<dbReference type="InterPro" id="IPR000524">
    <property type="entry name" value="Tscrpt_reg_HTH_GntR"/>
</dbReference>
<dbReference type="GO" id="GO:0003700">
    <property type="term" value="F:DNA-binding transcription factor activity"/>
    <property type="evidence" value="ECO:0007669"/>
    <property type="project" value="InterPro"/>
</dbReference>
<dbReference type="PRINTS" id="PR00035">
    <property type="entry name" value="HTHGNTR"/>
</dbReference>
<dbReference type="InterPro" id="IPR008920">
    <property type="entry name" value="TF_FadR/GntR_C"/>
</dbReference>
<evidence type="ECO:0000313" key="5">
    <source>
        <dbReference type="EMBL" id="MBL7628144.1"/>
    </source>
</evidence>
<dbReference type="InterPro" id="IPR036388">
    <property type="entry name" value="WH-like_DNA-bd_sf"/>
</dbReference>